<protein>
    <recommendedName>
        <fullName evidence="2">AAA+ ATPase domain-containing protein</fullName>
    </recommendedName>
</protein>
<evidence type="ECO:0000256" key="1">
    <source>
        <dbReference type="SAM" id="Coils"/>
    </source>
</evidence>
<dbReference type="EMBL" id="JADEYS010000001">
    <property type="protein sequence ID" value="MBE9395650.1"/>
    <property type="molecule type" value="Genomic_DNA"/>
</dbReference>
<dbReference type="RefSeq" id="WP_193951210.1">
    <property type="nucleotide sequence ID" value="NZ_JADEYS010000001.1"/>
</dbReference>
<dbReference type="InterPro" id="IPR027417">
    <property type="entry name" value="P-loop_NTPase"/>
</dbReference>
<dbReference type="InterPro" id="IPR003593">
    <property type="entry name" value="AAA+_ATPase"/>
</dbReference>
<dbReference type="SMART" id="SM00382">
    <property type="entry name" value="AAA"/>
    <property type="match status" value="1"/>
</dbReference>
<sequence length="842" mass="94701">MNGHLQLIVVKEKQLSNPDRGICKILFVRDENGNLIPVEREKEFSTGGVWISKGYESIENNFHDGELFLLENYYPRDDSDRESGADSKIVHHSHWATGGSAKALDKNELVPIINTTLPEVGTGLLEIYSRPPRGDFFIKEGGDIYGPFTASVSGEEVIATPSQINFLNLSTHHIVKISISDLDSEGYYLPSLGVGAESNIVGYIPSLRDLSRLDKEKRAMRDYINDSQLVTFVAKHSFGKRNLVGRKGAEALKQGLSEMRRKDKAFGSDERIVRLEKLIDRYLAETDVGSEMIGSYLSSKDGREFLKSQLETNPRLVEEHAQDLIQHNKAREQAEGELNEIKARKEREKQQLVAISDKVAKAKLEAEEEIEKIREKTKEQAQDQLRAINQDLEQQIEAKRDEVESIDLKKKELLKEQRLLESLAGIQEEIRYQERKKKELDDAVDTQEKVLKNPELPKEVTQLKTILDILHGRVYDSQLSVPKFERPKKATKVPDDSSELVQQLVEHFEDTDGRSFTFEEMANLVISVQQSFLTVLKGRPGTGKTSTAIRLSQAYNLSPEFSCSDSFLNIPVSRGWMSGRDFLGFYNSLKGIYQASKTGIYQFLRQGEIEGANDFLRMVLLDEANLSPIEHYWSDFLAMCDPEGRYRKIDTGASGADRFLSVPENLRFIATINNDNTTEPLSPRLCDRVPVISMDVSGGNGEIVAAATSILDGAVPYTTLDNMFGCRSEIESEMPLDLVNFISQMELRDNSLGSPIIVSQRKRNAMHAYCDRAQNLTNSRTAVDFALSQHALPLVNGHGKAFKSRLEKLHEHASNNSLVRTASLLEVVLSDGENFVGNYSFL</sequence>
<keyword evidence="4" id="KW-1185">Reference proteome</keyword>
<name>A0A8J7F5X5_9GAMM</name>
<dbReference type="AlphaFoldDB" id="A0A8J7F5X5"/>
<proteinExistence type="predicted"/>
<evidence type="ECO:0000259" key="2">
    <source>
        <dbReference type="SMART" id="SM00382"/>
    </source>
</evidence>
<evidence type="ECO:0000313" key="3">
    <source>
        <dbReference type="EMBL" id="MBE9395650.1"/>
    </source>
</evidence>
<evidence type="ECO:0000313" key="4">
    <source>
        <dbReference type="Proteomes" id="UP000640333"/>
    </source>
</evidence>
<feature type="domain" description="AAA+ ATPase" evidence="2">
    <location>
        <begin position="530"/>
        <end position="695"/>
    </location>
</feature>
<reference evidence="3" key="1">
    <citation type="submission" date="2020-10" db="EMBL/GenBank/DDBJ databases">
        <title>Bacterium isolated from coastal waters sediment.</title>
        <authorList>
            <person name="Chen R.-J."/>
            <person name="Lu D.-C."/>
            <person name="Zhu K.-L."/>
            <person name="Du Z.-J."/>
        </authorList>
    </citation>
    <scope>NUCLEOTIDE SEQUENCE</scope>
    <source>
        <strain evidence="3">N1Y112</strain>
    </source>
</reference>
<comment type="caution">
    <text evidence="3">The sequence shown here is derived from an EMBL/GenBank/DDBJ whole genome shotgun (WGS) entry which is preliminary data.</text>
</comment>
<dbReference type="Gene3D" id="3.40.50.300">
    <property type="entry name" value="P-loop containing nucleotide triphosphate hydrolases"/>
    <property type="match status" value="1"/>
</dbReference>
<dbReference type="SUPFAM" id="SSF52540">
    <property type="entry name" value="P-loop containing nucleoside triphosphate hydrolases"/>
    <property type="match status" value="1"/>
</dbReference>
<accession>A0A8J7F5X5</accession>
<gene>
    <name evidence="3" type="ORF">IOQ59_00055</name>
</gene>
<keyword evidence="1" id="KW-0175">Coiled coil</keyword>
<dbReference type="Proteomes" id="UP000640333">
    <property type="component" value="Unassembled WGS sequence"/>
</dbReference>
<organism evidence="3 4">
    <name type="scientific">Pontibacterium sinense</name>
    <dbReference type="NCBI Taxonomy" id="2781979"/>
    <lineage>
        <taxon>Bacteria</taxon>
        <taxon>Pseudomonadati</taxon>
        <taxon>Pseudomonadota</taxon>
        <taxon>Gammaproteobacteria</taxon>
        <taxon>Oceanospirillales</taxon>
        <taxon>Oceanospirillaceae</taxon>
        <taxon>Pontibacterium</taxon>
    </lineage>
</organism>
<feature type="coiled-coil region" evidence="1">
    <location>
        <begin position="317"/>
        <end position="443"/>
    </location>
</feature>